<accession>A0A024GFH2</accession>
<gene>
    <name evidence="1" type="ORF">BN9_065330</name>
</gene>
<comment type="caution">
    <text evidence="1">The sequence shown here is derived from an EMBL/GenBank/DDBJ whole genome shotgun (WGS) entry which is preliminary data.</text>
</comment>
<dbReference type="EMBL" id="CAIX01000103">
    <property type="protein sequence ID" value="CCI45636.1"/>
    <property type="molecule type" value="Genomic_DNA"/>
</dbReference>
<proteinExistence type="predicted"/>
<evidence type="ECO:0000313" key="1">
    <source>
        <dbReference type="EMBL" id="CCI45636.1"/>
    </source>
</evidence>
<evidence type="ECO:0000313" key="2">
    <source>
        <dbReference type="Proteomes" id="UP000053237"/>
    </source>
</evidence>
<reference evidence="1 2" key="1">
    <citation type="submission" date="2012-05" db="EMBL/GenBank/DDBJ databases">
        <title>Recombination and specialization in a pathogen metapopulation.</title>
        <authorList>
            <person name="Gardiner A."/>
            <person name="Kemen E."/>
            <person name="Schultz-Larsen T."/>
            <person name="MacLean D."/>
            <person name="Van Oosterhout C."/>
            <person name="Jones J.D.G."/>
        </authorList>
    </citation>
    <scope>NUCLEOTIDE SEQUENCE [LARGE SCALE GENOMIC DNA]</scope>
    <source>
        <strain evidence="1 2">Ac Nc2</strain>
    </source>
</reference>
<protein>
    <submittedName>
        <fullName evidence="1">Uncharacterized protein</fullName>
    </submittedName>
</protein>
<dbReference type="AlphaFoldDB" id="A0A024GFH2"/>
<name>A0A024GFH2_9STRA</name>
<organism evidence="1 2">
    <name type="scientific">Albugo candida</name>
    <dbReference type="NCBI Taxonomy" id="65357"/>
    <lineage>
        <taxon>Eukaryota</taxon>
        <taxon>Sar</taxon>
        <taxon>Stramenopiles</taxon>
        <taxon>Oomycota</taxon>
        <taxon>Peronosporomycetes</taxon>
        <taxon>Albuginales</taxon>
        <taxon>Albuginaceae</taxon>
        <taxon>Albugo</taxon>
    </lineage>
</organism>
<dbReference type="Proteomes" id="UP000053237">
    <property type="component" value="Unassembled WGS sequence"/>
</dbReference>
<keyword evidence="2" id="KW-1185">Reference proteome</keyword>
<dbReference type="InParanoid" id="A0A024GFH2"/>
<sequence length="120" mass="14058">MLAIFAETKKASSETRILNAQTTRQCIKQRIYKTRLVWKARYRFSPKLFGLDRFSEVRSYADSVGSIHAARKVIENHLFFQRRKHAFFQTPHHKRQLMHKLDLTSLENCSVAVNTSCNTT</sequence>